<evidence type="ECO:0000313" key="2">
    <source>
        <dbReference type="Proteomes" id="UP001596523"/>
    </source>
</evidence>
<name>A0ABW2JV16_9ACTN</name>
<reference evidence="2" key="1">
    <citation type="journal article" date="2019" name="Int. J. Syst. Evol. Microbiol.">
        <title>The Global Catalogue of Microorganisms (GCM) 10K type strain sequencing project: providing services to taxonomists for standard genome sequencing and annotation.</title>
        <authorList>
            <consortium name="The Broad Institute Genomics Platform"/>
            <consortium name="The Broad Institute Genome Sequencing Center for Infectious Disease"/>
            <person name="Wu L."/>
            <person name="Ma J."/>
        </authorList>
    </citation>
    <scope>NUCLEOTIDE SEQUENCE [LARGE SCALE GENOMIC DNA]</scope>
    <source>
        <strain evidence="2">SYNS20</strain>
    </source>
</reference>
<comment type="caution">
    <text evidence="1">The sequence shown here is derived from an EMBL/GenBank/DDBJ whole genome shotgun (WGS) entry which is preliminary data.</text>
</comment>
<dbReference type="EMBL" id="JBHTCF010000027">
    <property type="protein sequence ID" value="MFC7310020.1"/>
    <property type="molecule type" value="Genomic_DNA"/>
</dbReference>
<evidence type="ECO:0008006" key="3">
    <source>
        <dbReference type="Google" id="ProtNLM"/>
    </source>
</evidence>
<evidence type="ECO:0000313" key="1">
    <source>
        <dbReference type="EMBL" id="MFC7310020.1"/>
    </source>
</evidence>
<sequence length="135" mass="15271">MSRAVWTGVVPMSPERYAMLARLAGSWLEEPRPWSVRIGTDSGRERRAVYVAVTAEGLACYCGRTRPRSALRAGAAALRIRRHCRENASKREEWAAYWVIPLVAEVPEAEVDRLERAVAARLGLPLRHRHRRRGG</sequence>
<protein>
    <recommendedName>
        <fullName evidence="3">GIY-YIG nuclease family protein</fullName>
    </recommendedName>
</protein>
<keyword evidence="2" id="KW-1185">Reference proteome</keyword>
<dbReference type="Proteomes" id="UP001596523">
    <property type="component" value="Unassembled WGS sequence"/>
</dbReference>
<proteinExistence type="predicted"/>
<gene>
    <name evidence="1" type="ORF">ACFQVC_38110</name>
</gene>
<dbReference type="RefSeq" id="WP_381839736.1">
    <property type="nucleotide sequence ID" value="NZ_JBHTCF010000027.1"/>
</dbReference>
<accession>A0ABW2JV16</accession>
<organism evidence="1 2">
    <name type="scientific">Streptomyces monticola</name>
    <dbReference type="NCBI Taxonomy" id="2666263"/>
    <lineage>
        <taxon>Bacteria</taxon>
        <taxon>Bacillati</taxon>
        <taxon>Actinomycetota</taxon>
        <taxon>Actinomycetes</taxon>
        <taxon>Kitasatosporales</taxon>
        <taxon>Streptomycetaceae</taxon>
        <taxon>Streptomyces</taxon>
    </lineage>
</organism>